<dbReference type="SUPFAM" id="SSF56529">
    <property type="entry name" value="FAH"/>
    <property type="match status" value="1"/>
</dbReference>
<dbReference type="InterPro" id="IPR011234">
    <property type="entry name" value="Fumarylacetoacetase-like_C"/>
</dbReference>
<accession>A0A3E0DJY3</accession>
<feature type="domain" description="Fumarylacetoacetase-like C-terminal" evidence="2">
    <location>
        <begin position="27"/>
        <end position="233"/>
    </location>
</feature>
<evidence type="ECO:0000256" key="1">
    <source>
        <dbReference type="ARBA" id="ARBA00022723"/>
    </source>
</evidence>
<dbReference type="PANTHER" id="PTHR11820">
    <property type="entry name" value="ACYLPYRUVASE"/>
    <property type="match status" value="1"/>
</dbReference>
<keyword evidence="1" id="KW-0479">Metal-binding</keyword>
<dbReference type="EMBL" id="QUNG01000007">
    <property type="protein sequence ID" value="REG82996.1"/>
    <property type="molecule type" value="Genomic_DNA"/>
</dbReference>
<reference evidence="3 4" key="1">
    <citation type="submission" date="2018-08" db="EMBL/GenBank/DDBJ databases">
        <title>Genomic Encyclopedia of Type Strains, Phase III (KMG-III): the genomes of soil and plant-associated and newly described type strains.</title>
        <authorList>
            <person name="Whitman W."/>
        </authorList>
    </citation>
    <scope>NUCLEOTIDE SEQUENCE [LARGE SCALE GENOMIC DNA]</scope>
    <source>
        <strain evidence="3 4">CECT 7375</strain>
    </source>
</reference>
<dbReference type="AlphaFoldDB" id="A0A3E0DJY3"/>
<dbReference type="RefSeq" id="WP_115897998.1">
    <property type="nucleotide sequence ID" value="NZ_QUNG01000007.1"/>
</dbReference>
<keyword evidence="3" id="KW-0670">Pyruvate</keyword>
<evidence type="ECO:0000259" key="2">
    <source>
        <dbReference type="Pfam" id="PF01557"/>
    </source>
</evidence>
<evidence type="ECO:0000313" key="4">
    <source>
        <dbReference type="Proteomes" id="UP000256542"/>
    </source>
</evidence>
<gene>
    <name evidence="3" type="ORF">DFP81_107171</name>
</gene>
<keyword evidence="4" id="KW-1185">Reference proteome</keyword>
<protein>
    <submittedName>
        <fullName evidence="3">Fumarylpyruvate hydrolase</fullName>
    </submittedName>
</protein>
<comment type="caution">
    <text evidence="3">The sequence shown here is derived from an EMBL/GenBank/DDBJ whole genome shotgun (WGS) entry which is preliminary data.</text>
</comment>
<evidence type="ECO:0000313" key="3">
    <source>
        <dbReference type="EMBL" id="REG82996.1"/>
    </source>
</evidence>
<sequence>MKYIVEKQPSVSLPINDSDEFFPVGRVYCVGRNYAAHSREMGDDPDRDPPFFFCKDASCVVPVSYEAANSIRYPMSTSQFEYEAELVVAIGKGGAYLSLEQAKASVLGYAVGLDMTRRDLQGQAKKKGRPWEVGKSFGQSAPIGPIELYSTDLANNIASSDISLLVNGEVKQSSNIANLTWSIEEVIVKLSEVFELRPGDLIMTGTPENVGPVVVGDKMLVSIPALGELAVSVTD</sequence>
<dbReference type="Proteomes" id="UP000256542">
    <property type="component" value="Unassembled WGS sequence"/>
</dbReference>
<proteinExistence type="predicted"/>
<dbReference type="GO" id="GO:0046872">
    <property type="term" value="F:metal ion binding"/>
    <property type="evidence" value="ECO:0007669"/>
    <property type="project" value="UniProtKB-KW"/>
</dbReference>
<name>A0A3E0DJY3_9GAMM</name>
<dbReference type="GO" id="GO:0018773">
    <property type="term" value="F:acetylpyruvate hydrolase activity"/>
    <property type="evidence" value="ECO:0007669"/>
    <property type="project" value="TreeGrafter"/>
</dbReference>
<dbReference type="InterPro" id="IPR036663">
    <property type="entry name" value="Fumarylacetoacetase_C_sf"/>
</dbReference>
<organism evidence="3 4">
    <name type="scientific">Marinomonas pollencensis</name>
    <dbReference type="NCBI Taxonomy" id="491954"/>
    <lineage>
        <taxon>Bacteria</taxon>
        <taxon>Pseudomonadati</taxon>
        <taxon>Pseudomonadota</taxon>
        <taxon>Gammaproteobacteria</taxon>
        <taxon>Oceanospirillales</taxon>
        <taxon>Oceanospirillaceae</taxon>
        <taxon>Marinomonas</taxon>
    </lineage>
</organism>
<dbReference type="PANTHER" id="PTHR11820:SF90">
    <property type="entry name" value="FLUTATHIONE S-TRANSFERASE"/>
    <property type="match status" value="1"/>
</dbReference>
<dbReference type="Pfam" id="PF01557">
    <property type="entry name" value="FAA_hydrolase"/>
    <property type="match status" value="1"/>
</dbReference>
<keyword evidence="3" id="KW-0378">Hydrolase</keyword>
<dbReference type="OrthoDB" id="9805307at2"/>
<dbReference type="Gene3D" id="3.90.850.10">
    <property type="entry name" value="Fumarylacetoacetase-like, C-terminal domain"/>
    <property type="match status" value="1"/>
</dbReference>